<evidence type="ECO:0000256" key="2">
    <source>
        <dbReference type="ARBA" id="ARBA00023125"/>
    </source>
</evidence>
<dbReference type="PANTHER" id="PTHR30146">
    <property type="entry name" value="LACI-RELATED TRANSCRIPTIONAL REPRESSOR"/>
    <property type="match status" value="1"/>
</dbReference>
<dbReference type="GO" id="GO:0000976">
    <property type="term" value="F:transcription cis-regulatory region binding"/>
    <property type="evidence" value="ECO:0007669"/>
    <property type="project" value="TreeGrafter"/>
</dbReference>
<proteinExistence type="predicted"/>
<dbReference type="STRING" id="526227.Mesil_3179"/>
<dbReference type="GO" id="GO:0003700">
    <property type="term" value="F:DNA-binding transcription factor activity"/>
    <property type="evidence" value="ECO:0007669"/>
    <property type="project" value="TreeGrafter"/>
</dbReference>
<accession>D7BEQ6</accession>
<evidence type="ECO:0000256" key="1">
    <source>
        <dbReference type="ARBA" id="ARBA00023015"/>
    </source>
</evidence>
<keyword evidence="6" id="KW-1185">Reference proteome</keyword>
<name>D7BEQ6_ALLS1</name>
<dbReference type="InterPro" id="IPR028082">
    <property type="entry name" value="Peripla_BP_I"/>
</dbReference>
<dbReference type="OrthoDB" id="9796186at2"/>
<dbReference type="eggNOG" id="COG1609">
    <property type="taxonomic scope" value="Bacteria"/>
</dbReference>
<dbReference type="SUPFAM" id="SSF47413">
    <property type="entry name" value="lambda repressor-like DNA-binding domains"/>
    <property type="match status" value="1"/>
</dbReference>
<gene>
    <name evidence="5" type="ordered locus">Mesil_3179</name>
</gene>
<dbReference type="PANTHER" id="PTHR30146:SF109">
    <property type="entry name" value="HTH-TYPE TRANSCRIPTIONAL REGULATOR GALS"/>
    <property type="match status" value="1"/>
</dbReference>
<dbReference type="Proteomes" id="UP000001916">
    <property type="component" value="Chromosome"/>
</dbReference>
<dbReference type="AlphaFoldDB" id="D7BEQ6"/>
<organism evidence="5 6">
    <name type="scientific">Allomeiothermus silvanus (strain ATCC 700542 / DSM 9946 / NBRC 106475 / NCIMB 13440 / VI-R2)</name>
    <name type="common">Thermus silvanus</name>
    <dbReference type="NCBI Taxonomy" id="526227"/>
    <lineage>
        <taxon>Bacteria</taxon>
        <taxon>Thermotogati</taxon>
        <taxon>Deinococcota</taxon>
        <taxon>Deinococci</taxon>
        <taxon>Thermales</taxon>
        <taxon>Thermaceae</taxon>
        <taxon>Allomeiothermus</taxon>
    </lineage>
</organism>
<dbReference type="SMART" id="SM00354">
    <property type="entry name" value="HTH_LACI"/>
    <property type="match status" value="1"/>
</dbReference>
<evidence type="ECO:0000313" key="6">
    <source>
        <dbReference type="Proteomes" id="UP000001916"/>
    </source>
</evidence>
<sequence length="355" mass="39242">MTGKPRVTSYQVAQRAGVSRTTVSLVLNEVPGVNIREETRRRVLRAAEELGYVPNAAARSLVSGQTRTLGLVISHAEHLQVDAFIPQLLYGFGLVSRQRGYRVLLETVEDVTKPDAYTELVRGNRIDGLAVLNFRCDDSQLPELIRRGFPVVLIGFHPWPGLEDKIFAVETDGVAAAIRATRHLIALGHRRIAHITFSPENYYATQDRLRGYRQALQAAGIEWDPAWVRYGNFSAASGYQAMRQLLRRKPYPTALFAGNDTIALGAMAAIHRKGLRIPEDIAVVGYDDIPTAPYMVPPLTTVRISPLEQGRIAAEMLSGLIEGNPPQHRRICLPAPLIVRESCGAKRQRAVSAGR</sequence>
<dbReference type="Pfam" id="PF13377">
    <property type="entry name" value="Peripla_BP_3"/>
    <property type="match status" value="1"/>
</dbReference>
<dbReference type="CDD" id="cd01392">
    <property type="entry name" value="HTH_LacI"/>
    <property type="match status" value="1"/>
</dbReference>
<protein>
    <submittedName>
        <fullName evidence="5">Transcriptional regulator, LacI family</fullName>
    </submittedName>
</protein>
<reference evidence="5 6" key="1">
    <citation type="journal article" date="2010" name="Stand. Genomic Sci.">
        <title>Complete genome sequence of Meiothermus silvanus type strain (VI-R2).</title>
        <authorList>
            <person name="Sikorski J."/>
            <person name="Tindall B.J."/>
            <person name="Lowry S."/>
            <person name="Lucas S."/>
            <person name="Nolan M."/>
            <person name="Copeland A."/>
            <person name="Glavina Del Rio T."/>
            <person name="Tice H."/>
            <person name="Cheng J.F."/>
            <person name="Han C."/>
            <person name="Pitluck S."/>
            <person name="Liolios K."/>
            <person name="Ivanova N."/>
            <person name="Mavromatis K."/>
            <person name="Mikhailova N."/>
            <person name="Pati A."/>
            <person name="Goodwin L."/>
            <person name="Chen A."/>
            <person name="Palaniappan K."/>
            <person name="Land M."/>
            <person name="Hauser L."/>
            <person name="Chang Y.J."/>
            <person name="Jeffries C.D."/>
            <person name="Rohde M."/>
            <person name="Goker M."/>
            <person name="Woyke T."/>
            <person name="Bristow J."/>
            <person name="Eisen J.A."/>
            <person name="Markowitz V."/>
            <person name="Hugenholtz P."/>
            <person name="Kyrpides N.C."/>
            <person name="Klenk H.P."/>
            <person name="Lapidus A."/>
        </authorList>
    </citation>
    <scope>NUCLEOTIDE SEQUENCE [LARGE SCALE GENOMIC DNA]</scope>
    <source>
        <strain evidence="6">ATCC 700542 / DSM 9946 / VI-R2</strain>
    </source>
</reference>
<dbReference type="Pfam" id="PF00356">
    <property type="entry name" value="LacI"/>
    <property type="match status" value="1"/>
</dbReference>
<dbReference type="InterPro" id="IPR046335">
    <property type="entry name" value="LacI/GalR-like_sensor"/>
</dbReference>
<keyword evidence="1" id="KW-0805">Transcription regulation</keyword>
<evidence type="ECO:0000313" key="5">
    <source>
        <dbReference type="EMBL" id="ADH65002.1"/>
    </source>
</evidence>
<keyword evidence="2" id="KW-0238">DNA-binding</keyword>
<dbReference type="SUPFAM" id="SSF53822">
    <property type="entry name" value="Periplasmic binding protein-like I"/>
    <property type="match status" value="1"/>
</dbReference>
<dbReference type="Gene3D" id="1.10.260.40">
    <property type="entry name" value="lambda repressor-like DNA-binding domains"/>
    <property type="match status" value="1"/>
</dbReference>
<dbReference type="InterPro" id="IPR000843">
    <property type="entry name" value="HTH_LacI"/>
</dbReference>
<dbReference type="EMBL" id="CP002042">
    <property type="protein sequence ID" value="ADH65002.1"/>
    <property type="molecule type" value="Genomic_DNA"/>
</dbReference>
<dbReference type="InterPro" id="IPR010982">
    <property type="entry name" value="Lambda_DNA-bd_dom_sf"/>
</dbReference>
<dbReference type="RefSeq" id="WP_013159528.1">
    <property type="nucleotide sequence ID" value="NC_014212.1"/>
</dbReference>
<evidence type="ECO:0000259" key="4">
    <source>
        <dbReference type="PROSITE" id="PS50932"/>
    </source>
</evidence>
<dbReference type="CDD" id="cd06267">
    <property type="entry name" value="PBP1_LacI_sugar_binding-like"/>
    <property type="match status" value="1"/>
</dbReference>
<dbReference type="Gene3D" id="3.40.50.2300">
    <property type="match status" value="2"/>
</dbReference>
<dbReference type="PROSITE" id="PS50932">
    <property type="entry name" value="HTH_LACI_2"/>
    <property type="match status" value="1"/>
</dbReference>
<dbReference type="HOGENOM" id="CLU_037628_6_1_0"/>
<feature type="domain" description="HTH lacI-type" evidence="4">
    <location>
        <begin position="7"/>
        <end position="63"/>
    </location>
</feature>
<dbReference type="KEGG" id="msv:Mesil_3179"/>
<evidence type="ECO:0000256" key="3">
    <source>
        <dbReference type="ARBA" id="ARBA00023163"/>
    </source>
</evidence>
<keyword evidence="3" id="KW-0804">Transcription</keyword>